<dbReference type="Proteomes" id="UP001165381">
    <property type="component" value="Unassembled WGS sequence"/>
</dbReference>
<comment type="caution">
    <text evidence="1">The sequence shown here is derived from an EMBL/GenBank/DDBJ whole genome shotgun (WGS) entry which is preliminary data.</text>
</comment>
<name>A0ABT0QC90_9FLAO</name>
<dbReference type="EMBL" id="JAMFLZ010000002">
    <property type="protein sequence ID" value="MCL6294592.1"/>
    <property type="molecule type" value="Genomic_DNA"/>
</dbReference>
<evidence type="ECO:0000313" key="2">
    <source>
        <dbReference type="Proteomes" id="UP001165381"/>
    </source>
</evidence>
<proteinExistence type="predicted"/>
<dbReference type="RefSeq" id="WP_249972447.1">
    <property type="nucleotide sequence ID" value="NZ_JAMFLZ010000002.1"/>
</dbReference>
<protein>
    <submittedName>
        <fullName evidence="1">Insecticidal toxin complex protein</fullName>
    </submittedName>
</protein>
<gene>
    <name evidence="1" type="ORF">M3P09_06275</name>
</gene>
<reference evidence="1" key="1">
    <citation type="submission" date="2022-05" db="EMBL/GenBank/DDBJ databases">
        <authorList>
            <person name="Park J.-S."/>
        </authorList>
    </citation>
    <scope>NUCLEOTIDE SEQUENCE</scope>
    <source>
        <strain evidence="1">2012CJ34-3</strain>
    </source>
</reference>
<evidence type="ECO:0000313" key="1">
    <source>
        <dbReference type="EMBL" id="MCL6294592.1"/>
    </source>
</evidence>
<sequence length="235" mass="28455">MRWILTLLILFIFNNSVSAKEWRSLNTYQKITQKQNLSPSDWLKSDRIKNTLIWQKANKYNLINNLPQEYTKIKERRDFYKWMYNVLSKKGHEMVWIKMAHYISIKLRKMESLPFSIFSSKKILEHANTGSEIVFNNAFLELSVVYKSDKIYKGGRAEKWDKDILYKEQYKWIDNIYKKMDERSLKKLHRIAKGRFLYGLVVPRAIRFKGNLSNAETRYNYAFNNLREYCLNRYE</sequence>
<organism evidence="1 2">
    <name type="scientific">Jejuia spongiicola</name>
    <dbReference type="NCBI Taxonomy" id="2942207"/>
    <lineage>
        <taxon>Bacteria</taxon>
        <taxon>Pseudomonadati</taxon>
        <taxon>Bacteroidota</taxon>
        <taxon>Flavobacteriia</taxon>
        <taxon>Flavobacteriales</taxon>
        <taxon>Flavobacteriaceae</taxon>
        <taxon>Jejuia</taxon>
    </lineage>
</organism>
<keyword evidence="2" id="KW-1185">Reference proteome</keyword>
<accession>A0ABT0QC90</accession>